<comment type="cofactor">
    <cofactor evidence="1">
        <name>(6R)-5,10-methylene-5,6,7,8-tetrahydrofolate</name>
        <dbReference type="ChEBI" id="CHEBI:15636"/>
    </cofactor>
</comment>
<proteinExistence type="inferred from homology"/>
<name>K9E100_9BURK</name>
<keyword evidence="13" id="KW-1185">Reference proteome</keyword>
<dbReference type="AlphaFoldDB" id="K9E100"/>
<dbReference type="GO" id="GO:0003904">
    <property type="term" value="F:deoxyribodipyrimidine photo-lyase activity"/>
    <property type="evidence" value="ECO:0007669"/>
    <property type="project" value="UniProtKB-EC"/>
</dbReference>
<dbReference type="InterPro" id="IPR014729">
    <property type="entry name" value="Rossmann-like_a/b/a_fold"/>
</dbReference>
<dbReference type="PATRIC" id="fig|883126.3.peg.1516"/>
<evidence type="ECO:0000256" key="8">
    <source>
        <dbReference type="PIRSR" id="PIRSR602081-1"/>
    </source>
</evidence>
<feature type="site" description="Electron transfer via tryptophanyl radical" evidence="9">
    <location>
        <position position="387"/>
    </location>
</feature>
<organism evidence="12 13">
    <name type="scientific">Massilia timonae CCUG 45783</name>
    <dbReference type="NCBI Taxonomy" id="883126"/>
    <lineage>
        <taxon>Bacteria</taxon>
        <taxon>Pseudomonadati</taxon>
        <taxon>Pseudomonadota</taxon>
        <taxon>Betaproteobacteria</taxon>
        <taxon>Burkholderiales</taxon>
        <taxon>Oxalobacteraceae</taxon>
        <taxon>Telluria group</taxon>
        <taxon>Massilia</taxon>
    </lineage>
</organism>
<comment type="cofactor">
    <cofactor evidence="8">
        <name>FAD</name>
        <dbReference type="ChEBI" id="CHEBI:57692"/>
    </cofactor>
    <text evidence="8">Binds 1 FAD per subunit.</text>
</comment>
<dbReference type="Pfam" id="PF00875">
    <property type="entry name" value="DNA_photolyase"/>
    <property type="match status" value="1"/>
</dbReference>
<dbReference type="InterPro" id="IPR036155">
    <property type="entry name" value="Crypto/Photolyase_N_sf"/>
</dbReference>
<dbReference type="InterPro" id="IPR005101">
    <property type="entry name" value="Cryptochr/Photolyase_FAD-bd"/>
</dbReference>
<comment type="similarity">
    <text evidence="10">Belongs to the DNA photolyase family.</text>
</comment>
<dbReference type="PRINTS" id="PR00147">
    <property type="entry name" value="DNAPHOTLYASE"/>
</dbReference>
<protein>
    <recommendedName>
        <fullName evidence="3">Deoxyribodipyrimidine photo-lyase</fullName>
        <ecNumber evidence="2">4.1.99.3</ecNumber>
    </recommendedName>
</protein>
<dbReference type="PROSITE" id="PS51645">
    <property type="entry name" value="PHR_CRY_ALPHA_BETA"/>
    <property type="match status" value="1"/>
</dbReference>
<evidence type="ECO:0000256" key="9">
    <source>
        <dbReference type="PIRSR" id="PIRSR602081-2"/>
    </source>
</evidence>
<feature type="binding site" evidence="8">
    <location>
        <position position="274"/>
    </location>
    <ligand>
        <name>FAD</name>
        <dbReference type="ChEBI" id="CHEBI:57692"/>
    </ligand>
</feature>
<keyword evidence="4 8" id="KW-0285">Flavoprotein</keyword>
<sequence>MNLSKSLVWFRRDLRAFDHAALHHALRYSQQVFCVFVYDTDILDGLPRDDRRLRFIHASLASLDEELRRLGGYLIVRHGSARDEVVALAKALDVDAVHACTDYEPLAIARDDEVALLLAAQGSAFHTYKDQVIFEKDEVLTLAGQPYSVFTPYKNAWRKRLAAHPETLAAYPVDACAHAFAPPSSPPALPSLEDIGFDAGESPLPAGMAGAEALFEAFVEDIADYGRARDFPAEDGTSRLSTHLRFGTTSIRHLVRTAQQLTLSGAGGAGASVWLSELIWRDFYAMVLARHPHVLERSFKPAFDAVQWDDGPDADELFAAWCEGRTGYPLVDAAMVQLNTTGFMHNRLRMVTASFLTKDLGIDWRRGEAYFALQLNDYEMASNNGGWQWAASTGCDTQPWFRIFNPVTQSTRFDARGEFIRRYLPQLRKLDAKQIHAPWQVKPEALAERGVVLGEDYPAPVVDHDAARRRTLERFAVVRKSVSV</sequence>
<reference evidence="12 13" key="1">
    <citation type="submission" date="2012-09" db="EMBL/GenBank/DDBJ databases">
        <title>The Genome Sequence of Massilia timonae CCUG 45783.</title>
        <authorList>
            <consortium name="The Broad Institute Genome Sequencing Platform"/>
            <person name="Earl A."/>
            <person name="Ward D."/>
            <person name="Feldgarden M."/>
            <person name="Gevers D."/>
            <person name="Huys G."/>
            <person name="Walker B."/>
            <person name="Young S.K."/>
            <person name="Zeng Q."/>
            <person name="Gargeya S."/>
            <person name="Fitzgerald M."/>
            <person name="Haas B."/>
            <person name="Abouelleil A."/>
            <person name="Alvarado L."/>
            <person name="Arachchi H.M."/>
            <person name="Berlin A.M."/>
            <person name="Chapman S.B."/>
            <person name="Goldberg J."/>
            <person name="Griggs A."/>
            <person name="Gujja S."/>
            <person name="Hansen M."/>
            <person name="Howarth C."/>
            <person name="Imamovic A."/>
            <person name="Larimer J."/>
            <person name="McCowen C."/>
            <person name="Montmayeur A."/>
            <person name="Murphy C."/>
            <person name="Neiman D."/>
            <person name="Pearson M."/>
            <person name="Priest M."/>
            <person name="Roberts A."/>
            <person name="Saif S."/>
            <person name="Shea T."/>
            <person name="Sisk P."/>
            <person name="Sykes S."/>
            <person name="Wortman J."/>
            <person name="Nusbaum C."/>
            <person name="Birren B."/>
        </authorList>
    </citation>
    <scope>NUCLEOTIDE SEQUENCE [LARGE SCALE GENOMIC DNA]</scope>
    <source>
        <strain evidence="12 13">CCUG 45783</strain>
    </source>
</reference>
<evidence type="ECO:0000256" key="10">
    <source>
        <dbReference type="RuleBase" id="RU004182"/>
    </source>
</evidence>
<dbReference type="Proteomes" id="UP000009874">
    <property type="component" value="Unassembled WGS sequence"/>
</dbReference>
<evidence type="ECO:0000259" key="11">
    <source>
        <dbReference type="PROSITE" id="PS51645"/>
    </source>
</evidence>
<keyword evidence="5 8" id="KW-0274">FAD</keyword>
<dbReference type="OrthoDB" id="9772484at2"/>
<evidence type="ECO:0000256" key="7">
    <source>
        <dbReference type="ARBA" id="ARBA00033999"/>
    </source>
</evidence>
<dbReference type="GO" id="GO:0003677">
    <property type="term" value="F:DNA binding"/>
    <property type="evidence" value="ECO:0007669"/>
    <property type="project" value="TreeGrafter"/>
</dbReference>
<accession>K9E100</accession>
<keyword evidence="6 10" id="KW-0157">Chromophore</keyword>
<evidence type="ECO:0000256" key="2">
    <source>
        <dbReference type="ARBA" id="ARBA00013149"/>
    </source>
</evidence>
<evidence type="ECO:0000256" key="4">
    <source>
        <dbReference type="ARBA" id="ARBA00022630"/>
    </source>
</evidence>
<feature type="site" description="Electron transfer via tryptophanyl radical" evidence="9">
    <location>
        <position position="364"/>
    </location>
</feature>
<dbReference type="SUPFAM" id="SSF48173">
    <property type="entry name" value="Cryptochrome/photolyase FAD-binding domain"/>
    <property type="match status" value="1"/>
</dbReference>
<dbReference type="GO" id="GO:0009416">
    <property type="term" value="P:response to light stimulus"/>
    <property type="evidence" value="ECO:0007669"/>
    <property type="project" value="TreeGrafter"/>
</dbReference>
<dbReference type="Pfam" id="PF03441">
    <property type="entry name" value="FAD_binding_7"/>
    <property type="match status" value="1"/>
</dbReference>
<dbReference type="Gene3D" id="1.25.40.80">
    <property type="match status" value="1"/>
</dbReference>
<evidence type="ECO:0000256" key="1">
    <source>
        <dbReference type="ARBA" id="ARBA00001932"/>
    </source>
</evidence>
<gene>
    <name evidence="12" type="ORF">HMPREF9710_01498</name>
</gene>
<dbReference type="InterPro" id="IPR018394">
    <property type="entry name" value="DNA_photolyase_1_CS_C"/>
</dbReference>
<dbReference type="STRING" id="47229.LO55_2093"/>
<dbReference type="PANTHER" id="PTHR11455:SF9">
    <property type="entry name" value="CRYPTOCHROME CIRCADIAN CLOCK 5 ISOFORM X1"/>
    <property type="match status" value="1"/>
</dbReference>
<dbReference type="EC" id="4.1.99.3" evidence="2"/>
<dbReference type="GO" id="GO:0000719">
    <property type="term" value="P:photoreactive repair"/>
    <property type="evidence" value="ECO:0007669"/>
    <property type="project" value="UniProtKB-ARBA"/>
</dbReference>
<dbReference type="eggNOG" id="COG0415">
    <property type="taxonomic scope" value="Bacteria"/>
</dbReference>
<feature type="site" description="Electron transfer via tryptophanyl radical" evidence="9">
    <location>
        <position position="308"/>
    </location>
</feature>
<comment type="catalytic activity">
    <reaction evidence="7">
        <text>cyclobutadipyrimidine (in DNA) = 2 pyrimidine residues (in DNA).</text>
        <dbReference type="EC" id="4.1.99.3"/>
    </reaction>
</comment>
<dbReference type="GO" id="GO:0071949">
    <property type="term" value="F:FAD binding"/>
    <property type="evidence" value="ECO:0007669"/>
    <property type="project" value="TreeGrafter"/>
</dbReference>
<evidence type="ECO:0000256" key="3">
    <source>
        <dbReference type="ARBA" id="ARBA00014046"/>
    </source>
</evidence>
<dbReference type="InterPro" id="IPR036134">
    <property type="entry name" value="Crypto/Photolyase_FAD-like_sf"/>
</dbReference>
<evidence type="ECO:0000313" key="13">
    <source>
        <dbReference type="Proteomes" id="UP000009874"/>
    </source>
</evidence>
<comment type="caution">
    <text evidence="12">The sequence shown here is derived from an EMBL/GenBank/DDBJ whole genome shotgun (WGS) entry which is preliminary data.</text>
</comment>
<dbReference type="SUPFAM" id="SSF52425">
    <property type="entry name" value="Cryptochrome/photolyase, N-terminal domain"/>
    <property type="match status" value="1"/>
</dbReference>
<dbReference type="PANTHER" id="PTHR11455">
    <property type="entry name" value="CRYPTOCHROME"/>
    <property type="match status" value="1"/>
</dbReference>
<dbReference type="Gene3D" id="1.10.579.10">
    <property type="entry name" value="DNA Cyclobutane Dipyrimidine Photolyase, subunit A, domain 3"/>
    <property type="match status" value="1"/>
</dbReference>
<dbReference type="InterPro" id="IPR006050">
    <property type="entry name" value="DNA_photolyase_N"/>
</dbReference>
<dbReference type="RefSeq" id="WP_005665317.1">
    <property type="nucleotide sequence ID" value="NZ_JH992922.1"/>
</dbReference>
<feature type="binding site" evidence="8">
    <location>
        <begin position="277"/>
        <end position="284"/>
    </location>
    <ligand>
        <name>FAD</name>
        <dbReference type="ChEBI" id="CHEBI:57692"/>
    </ligand>
</feature>
<feature type="binding site" evidence="8">
    <location>
        <position position="225"/>
    </location>
    <ligand>
        <name>FAD</name>
        <dbReference type="ChEBI" id="CHEBI:57692"/>
    </ligand>
</feature>
<feature type="domain" description="Photolyase/cryptochrome alpha/beta" evidence="11">
    <location>
        <begin position="4"/>
        <end position="133"/>
    </location>
</feature>
<evidence type="ECO:0000256" key="5">
    <source>
        <dbReference type="ARBA" id="ARBA00022827"/>
    </source>
</evidence>
<dbReference type="PROSITE" id="PS00691">
    <property type="entry name" value="DNA_PHOTOLYASES_1_2"/>
    <property type="match status" value="1"/>
</dbReference>
<dbReference type="FunFam" id="1.10.579.10:FF:000003">
    <property type="entry name" value="Deoxyribodipyrimidine photo-lyase"/>
    <property type="match status" value="1"/>
</dbReference>
<dbReference type="Gene3D" id="3.40.50.620">
    <property type="entry name" value="HUPs"/>
    <property type="match status" value="1"/>
</dbReference>
<dbReference type="EMBL" id="AGZI01000017">
    <property type="protein sequence ID" value="EKU83100.1"/>
    <property type="molecule type" value="Genomic_DNA"/>
</dbReference>
<dbReference type="HOGENOM" id="CLU_010348_2_2_4"/>
<evidence type="ECO:0000256" key="6">
    <source>
        <dbReference type="ARBA" id="ARBA00022991"/>
    </source>
</evidence>
<feature type="binding site" evidence="8">
    <location>
        <begin position="237"/>
        <end position="241"/>
    </location>
    <ligand>
        <name>FAD</name>
        <dbReference type="ChEBI" id="CHEBI:57692"/>
    </ligand>
</feature>
<dbReference type="InterPro" id="IPR002081">
    <property type="entry name" value="Cryptochrome/DNA_photolyase_1"/>
</dbReference>
<evidence type="ECO:0000313" key="12">
    <source>
        <dbReference type="EMBL" id="EKU83100.1"/>
    </source>
</evidence>